<evidence type="ECO:0000256" key="1">
    <source>
        <dbReference type="SAM" id="SignalP"/>
    </source>
</evidence>
<comment type="caution">
    <text evidence="2">The sequence shown here is derived from an EMBL/GenBank/DDBJ whole genome shotgun (WGS) entry which is preliminary data.</text>
</comment>
<dbReference type="Proteomes" id="UP001152888">
    <property type="component" value="Unassembled WGS sequence"/>
</dbReference>
<gene>
    <name evidence="2" type="ORF">ACAOBT_LOCUS1021</name>
</gene>
<accession>A0A9P0NW97</accession>
<reference evidence="2" key="1">
    <citation type="submission" date="2022-03" db="EMBL/GenBank/DDBJ databases">
        <authorList>
            <person name="Sayadi A."/>
        </authorList>
    </citation>
    <scope>NUCLEOTIDE SEQUENCE</scope>
</reference>
<dbReference type="EMBL" id="CAKOFQ010006660">
    <property type="protein sequence ID" value="CAH1955300.1"/>
    <property type="molecule type" value="Genomic_DNA"/>
</dbReference>
<sequence>MRFIYYLMLFIFVSVIGTVFGSESCRVNGREVSCGTSICTSCCRSMHQQVDCNSGTCVCRTAFESRRKRRRIFQ</sequence>
<keyword evidence="1" id="KW-0732">Signal</keyword>
<dbReference type="AlphaFoldDB" id="A0A9P0NW97"/>
<keyword evidence="3" id="KW-1185">Reference proteome</keyword>
<protein>
    <submittedName>
        <fullName evidence="2">Uncharacterized protein</fullName>
    </submittedName>
</protein>
<feature type="chain" id="PRO_5040426455" evidence="1">
    <location>
        <begin position="22"/>
        <end position="74"/>
    </location>
</feature>
<evidence type="ECO:0000313" key="3">
    <source>
        <dbReference type="Proteomes" id="UP001152888"/>
    </source>
</evidence>
<proteinExistence type="predicted"/>
<name>A0A9P0NW97_ACAOB</name>
<organism evidence="2 3">
    <name type="scientific">Acanthoscelides obtectus</name>
    <name type="common">Bean weevil</name>
    <name type="synonym">Bruchus obtectus</name>
    <dbReference type="NCBI Taxonomy" id="200917"/>
    <lineage>
        <taxon>Eukaryota</taxon>
        <taxon>Metazoa</taxon>
        <taxon>Ecdysozoa</taxon>
        <taxon>Arthropoda</taxon>
        <taxon>Hexapoda</taxon>
        <taxon>Insecta</taxon>
        <taxon>Pterygota</taxon>
        <taxon>Neoptera</taxon>
        <taxon>Endopterygota</taxon>
        <taxon>Coleoptera</taxon>
        <taxon>Polyphaga</taxon>
        <taxon>Cucujiformia</taxon>
        <taxon>Chrysomeloidea</taxon>
        <taxon>Chrysomelidae</taxon>
        <taxon>Bruchinae</taxon>
        <taxon>Bruchini</taxon>
        <taxon>Acanthoscelides</taxon>
    </lineage>
</organism>
<evidence type="ECO:0000313" key="2">
    <source>
        <dbReference type="EMBL" id="CAH1955300.1"/>
    </source>
</evidence>
<feature type="signal peptide" evidence="1">
    <location>
        <begin position="1"/>
        <end position="21"/>
    </location>
</feature>